<accession>A0AC35GKT3</accession>
<organism evidence="1 2">
    <name type="scientific">Panagrolaimus sp. PS1159</name>
    <dbReference type="NCBI Taxonomy" id="55785"/>
    <lineage>
        <taxon>Eukaryota</taxon>
        <taxon>Metazoa</taxon>
        <taxon>Ecdysozoa</taxon>
        <taxon>Nematoda</taxon>
        <taxon>Chromadorea</taxon>
        <taxon>Rhabditida</taxon>
        <taxon>Tylenchina</taxon>
        <taxon>Panagrolaimomorpha</taxon>
        <taxon>Panagrolaimoidea</taxon>
        <taxon>Panagrolaimidae</taxon>
        <taxon>Panagrolaimus</taxon>
    </lineage>
</organism>
<dbReference type="WBParaSite" id="PS1159_v2.g6076.t1">
    <property type="protein sequence ID" value="PS1159_v2.g6076.t1"/>
    <property type="gene ID" value="PS1159_v2.g6076"/>
</dbReference>
<evidence type="ECO:0000313" key="2">
    <source>
        <dbReference type="WBParaSite" id="PS1159_v2.g6076.t1"/>
    </source>
</evidence>
<evidence type="ECO:0000313" key="1">
    <source>
        <dbReference type="Proteomes" id="UP000887580"/>
    </source>
</evidence>
<name>A0AC35GKT3_9BILA</name>
<sequence length="115" mass="13363">MHCIAMVVLFAFCYLIIIYSFIKTRLYFRNAAEYNDGIKSRRLLKLQNQITWALCLQAILPTINVSELIIQTTALPILLPGVRTIHVMVYAAIPLPGHLRLGFWGRKLYHHKYTF</sequence>
<dbReference type="Proteomes" id="UP000887580">
    <property type="component" value="Unplaced"/>
</dbReference>
<protein>
    <submittedName>
        <fullName evidence="2">G protein-coupled receptor</fullName>
    </submittedName>
</protein>
<proteinExistence type="predicted"/>
<reference evidence="2" key="1">
    <citation type="submission" date="2022-11" db="UniProtKB">
        <authorList>
            <consortium name="WormBaseParasite"/>
        </authorList>
    </citation>
    <scope>IDENTIFICATION</scope>
</reference>